<dbReference type="InterPro" id="IPR005543">
    <property type="entry name" value="PASTA_dom"/>
</dbReference>
<evidence type="ECO:0000259" key="2">
    <source>
        <dbReference type="PROSITE" id="PS51178"/>
    </source>
</evidence>
<dbReference type="Gene3D" id="3.30.10.20">
    <property type="match status" value="1"/>
</dbReference>
<dbReference type="Proteomes" id="UP000520814">
    <property type="component" value="Unassembled WGS sequence"/>
</dbReference>
<dbReference type="Pfam" id="PF03793">
    <property type="entry name" value="PASTA"/>
    <property type="match status" value="1"/>
</dbReference>
<dbReference type="Gene3D" id="2.120.10.30">
    <property type="entry name" value="TolB, C-terminal domain"/>
    <property type="match status" value="1"/>
</dbReference>
<protein>
    <submittedName>
        <fullName evidence="3">Glucose/arabinose dehydrogenase</fullName>
    </submittedName>
</protein>
<dbReference type="Pfam" id="PF22807">
    <property type="entry name" value="TrAA12"/>
    <property type="match status" value="2"/>
</dbReference>
<accession>A0A7W9STI3</accession>
<dbReference type="InterPro" id="IPR054539">
    <property type="entry name" value="Beta-prop_PDH"/>
</dbReference>
<dbReference type="CDD" id="cd06577">
    <property type="entry name" value="PASTA_pknB"/>
    <property type="match status" value="1"/>
</dbReference>
<dbReference type="SUPFAM" id="SSF50952">
    <property type="entry name" value="Soluble quinoprotein glucose dehydrogenase"/>
    <property type="match status" value="1"/>
</dbReference>
<dbReference type="InterPro" id="IPR011042">
    <property type="entry name" value="6-blade_b-propeller_TolB-like"/>
</dbReference>
<dbReference type="RefSeq" id="WP_184200183.1">
    <property type="nucleotide sequence ID" value="NZ_JACHGW010000003.1"/>
</dbReference>
<dbReference type="SMART" id="SM00740">
    <property type="entry name" value="PASTA"/>
    <property type="match status" value="1"/>
</dbReference>
<feature type="region of interest" description="Disordered" evidence="1">
    <location>
        <begin position="67"/>
        <end position="94"/>
    </location>
</feature>
<dbReference type="InterPro" id="IPR011041">
    <property type="entry name" value="Quinoprot_gluc/sorb_DH_b-prop"/>
</dbReference>
<proteinExistence type="predicted"/>
<organism evidence="3 4">
    <name type="scientific">Armatimonas rosea</name>
    <dbReference type="NCBI Taxonomy" id="685828"/>
    <lineage>
        <taxon>Bacteria</taxon>
        <taxon>Bacillati</taxon>
        <taxon>Armatimonadota</taxon>
        <taxon>Armatimonadia</taxon>
        <taxon>Armatimonadales</taxon>
        <taxon>Armatimonadaceae</taxon>
        <taxon>Armatimonas</taxon>
    </lineage>
</organism>
<dbReference type="AlphaFoldDB" id="A0A7W9STI3"/>
<evidence type="ECO:0000256" key="1">
    <source>
        <dbReference type="SAM" id="MobiDB-lite"/>
    </source>
</evidence>
<sequence>MLSPKQQTLVPDLRGKTKQEALALLKQAHLRVGALAEGSSTLAKGLVCEQVPAAGVRVPWNAPVDLRLSRGPSDDPGVLKNGKEGASYSPPARGKSVIRLPRQVENPPTSFLKGGTKITLVAEGLENPRWLTVAENGDIFVVESRLEIKKQKQPNRVTVLRDTDGDGKADQRSVWADNLYLPFGIAFHRGFLYVANTGSVVRWPYKPGALVAPQPAETVISDIPETGMRQHWTRNLAFSPDGKWLYVTIGSKENADIEESPRASIVRYALDPTGKPIGKLAVFASGLRNPIGMAFHPKTGALWAVVSERDYLGDELVPDFLTEIKENGFYGWPYYYLGPHHDPRLPERPDLKKKTLVPDVLFPAHSAPLGLVFDRAGNAYVALHGSQNRSRFTGYKIVKIPAGRKKPQDFVTGWLVDPNHNAVNGRPAGLAWDRDGSLLIADDWAGRIWRVTGK</sequence>
<evidence type="ECO:0000313" key="4">
    <source>
        <dbReference type="Proteomes" id="UP000520814"/>
    </source>
</evidence>
<feature type="domain" description="PASTA" evidence="2">
    <location>
        <begin position="4"/>
        <end position="70"/>
    </location>
</feature>
<gene>
    <name evidence="3" type="ORF">HNQ39_003838</name>
</gene>
<dbReference type="PANTHER" id="PTHR19328:SF55">
    <property type="entry name" value="BLR6566 PROTEIN"/>
    <property type="match status" value="1"/>
</dbReference>
<dbReference type="PROSITE" id="PS51178">
    <property type="entry name" value="PASTA"/>
    <property type="match status" value="1"/>
</dbReference>
<keyword evidence="4" id="KW-1185">Reference proteome</keyword>
<dbReference type="PANTHER" id="PTHR19328">
    <property type="entry name" value="HEDGEHOG-INTERACTING PROTEIN"/>
    <property type="match status" value="1"/>
</dbReference>
<name>A0A7W9STI3_ARMRO</name>
<evidence type="ECO:0000313" key="3">
    <source>
        <dbReference type="EMBL" id="MBB6052028.1"/>
    </source>
</evidence>
<comment type="caution">
    <text evidence="3">The sequence shown here is derived from an EMBL/GenBank/DDBJ whole genome shotgun (WGS) entry which is preliminary data.</text>
</comment>
<reference evidence="3 4" key="1">
    <citation type="submission" date="2020-08" db="EMBL/GenBank/DDBJ databases">
        <title>Genomic Encyclopedia of Type Strains, Phase IV (KMG-IV): sequencing the most valuable type-strain genomes for metagenomic binning, comparative biology and taxonomic classification.</title>
        <authorList>
            <person name="Goeker M."/>
        </authorList>
    </citation>
    <scope>NUCLEOTIDE SEQUENCE [LARGE SCALE GENOMIC DNA]</scope>
    <source>
        <strain evidence="3 4">DSM 23562</strain>
    </source>
</reference>
<dbReference type="EMBL" id="JACHGW010000003">
    <property type="protein sequence ID" value="MBB6052028.1"/>
    <property type="molecule type" value="Genomic_DNA"/>
</dbReference>